<dbReference type="EMBL" id="AFEU01000002">
    <property type="protein sequence ID" value="EIJ80454.1"/>
    <property type="molecule type" value="Genomic_DNA"/>
</dbReference>
<name>I3E1T3_BACMT</name>
<evidence type="ECO:0000313" key="1">
    <source>
        <dbReference type="EMBL" id="EIJ80454.1"/>
    </source>
</evidence>
<accession>I3E1T3</accession>
<proteinExistence type="predicted"/>
<dbReference type="Proteomes" id="UP000010523">
    <property type="component" value="Unassembled WGS sequence"/>
</dbReference>
<gene>
    <name evidence="1" type="ORF">PB1_08842</name>
</gene>
<reference evidence="1 2" key="1">
    <citation type="journal article" date="2012" name="Appl. Environ. Microbiol.">
        <title>Genome Sequence of Thermotolerant Bacillus methanolicus: Features and Regulation Related to Methylotrophy and Production of L-Lysine and L-Glutamate from Methanol.</title>
        <authorList>
            <person name="Heggeset T.M."/>
            <person name="Krog A."/>
            <person name="Balzer S."/>
            <person name="Wentzel A."/>
            <person name="Ellingsen T.E."/>
            <person name="Brautaset T."/>
        </authorList>
    </citation>
    <scope>NUCLEOTIDE SEQUENCE [LARGE SCALE GENOMIC DNA]</scope>
    <source>
        <strain evidence="1 2">PB1</strain>
    </source>
</reference>
<dbReference type="AlphaFoldDB" id="I3E1T3"/>
<comment type="caution">
    <text evidence="1">The sequence shown here is derived from an EMBL/GenBank/DDBJ whole genome shotgun (WGS) entry which is preliminary data.</text>
</comment>
<evidence type="ECO:0000313" key="2">
    <source>
        <dbReference type="Proteomes" id="UP000010523"/>
    </source>
</evidence>
<keyword evidence="2" id="KW-1185">Reference proteome</keyword>
<sequence>MTGPGPVFFKILEGKLILQDKGSFLQTKAHFSK</sequence>
<protein>
    <submittedName>
        <fullName evidence="1">Uncharacterized protein</fullName>
    </submittedName>
</protein>
<organism evidence="1 2">
    <name type="scientific">Bacillus methanolicus PB1</name>
    <dbReference type="NCBI Taxonomy" id="997296"/>
    <lineage>
        <taxon>Bacteria</taxon>
        <taxon>Bacillati</taxon>
        <taxon>Bacillota</taxon>
        <taxon>Bacilli</taxon>
        <taxon>Bacillales</taxon>
        <taxon>Bacillaceae</taxon>
        <taxon>Bacillus</taxon>
    </lineage>
</organism>